<dbReference type="Pfam" id="PF04286">
    <property type="entry name" value="DUF445"/>
    <property type="match status" value="1"/>
</dbReference>
<proteinExistence type="predicted"/>
<dbReference type="PANTHER" id="PTHR38442">
    <property type="entry name" value="INNER MEMBRANE PROTEIN-RELATED"/>
    <property type="match status" value="1"/>
</dbReference>
<keyword evidence="1" id="KW-1133">Transmembrane helix</keyword>
<dbReference type="GO" id="GO:0005886">
    <property type="term" value="C:plasma membrane"/>
    <property type="evidence" value="ECO:0007669"/>
    <property type="project" value="TreeGrafter"/>
</dbReference>
<gene>
    <name evidence="2" type="ORF">C7419_1011558</name>
</gene>
<dbReference type="Proteomes" id="UP000245754">
    <property type="component" value="Unassembled WGS sequence"/>
</dbReference>
<feature type="transmembrane region" description="Helical" evidence="1">
    <location>
        <begin position="387"/>
        <end position="407"/>
    </location>
</feature>
<dbReference type="EMBL" id="QGGT01000001">
    <property type="protein sequence ID" value="PWK37675.1"/>
    <property type="molecule type" value="Genomic_DNA"/>
</dbReference>
<evidence type="ECO:0000313" key="3">
    <source>
        <dbReference type="Proteomes" id="UP000245754"/>
    </source>
</evidence>
<keyword evidence="1" id="KW-0812">Transmembrane</keyword>
<evidence type="ECO:0000313" key="2">
    <source>
        <dbReference type="EMBL" id="PWK37675.1"/>
    </source>
</evidence>
<protein>
    <submittedName>
        <fullName evidence="2">Uncharacterized membrane-anchored protein YjiN (DUF445 family)</fullName>
    </submittedName>
</protein>
<organism evidence="2 3">
    <name type="scientific">Cupriavidus plantarum</name>
    <dbReference type="NCBI Taxonomy" id="942865"/>
    <lineage>
        <taxon>Bacteria</taxon>
        <taxon>Pseudomonadati</taxon>
        <taxon>Pseudomonadota</taxon>
        <taxon>Betaproteobacteria</taxon>
        <taxon>Burkholderiales</taxon>
        <taxon>Burkholderiaceae</taxon>
        <taxon>Cupriavidus</taxon>
    </lineage>
</organism>
<name>A0A316F0P1_9BURK</name>
<dbReference type="InterPro" id="IPR007383">
    <property type="entry name" value="DUF445"/>
</dbReference>
<sequence length="409" mass="46063">MVFLLVAAMVFVVTLFVPRGWVVDWIRAAAEAAMVGGLADWFAVVALFRRIPVPGLAGHTNIIIRKRDDIAEGLATFVKDKFLDKDSVIALIDRHNPAQAVTDWFDSAANTRRLGEAVAKFLDGALEVMDEKNVQAFARKSFASVIEHVDLTQSAANILDALTRDNRHQALLKESLNHLIHLLNHPDTRERISRHIVKWLKDEHPRKEMLLPTEWIGSNGAEMIAAALSRVLTQVEEDESHELRKKFDEATQDLIIRLRSDASFRARANGIKRYLQDHPELNTYIGALWNEWRDRLRADLKLPDSVVYQKVVAAGQWIGGELARNESLRKSINAQLREAAGRMAPDFADFITRHISNTVRSWDAREMSRQIELNVGKDLQYIRMNGTIVGGLIGGVLYVLAQLPHLLGA</sequence>
<comment type="caution">
    <text evidence="2">The sequence shown here is derived from an EMBL/GenBank/DDBJ whole genome shotgun (WGS) entry which is preliminary data.</text>
</comment>
<dbReference type="PANTHER" id="PTHR38442:SF1">
    <property type="entry name" value="INNER MEMBRANE PROTEIN"/>
    <property type="match status" value="1"/>
</dbReference>
<dbReference type="AlphaFoldDB" id="A0A316F0P1"/>
<keyword evidence="3" id="KW-1185">Reference proteome</keyword>
<reference evidence="2 3" key="1">
    <citation type="submission" date="2018-05" db="EMBL/GenBank/DDBJ databases">
        <title>Genomic Encyclopedia of Type Strains, Phase IV (KMG-V): Genome sequencing to study the core and pangenomes of soil and plant-associated prokaryotes.</title>
        <authorList>
            <person name="Whitman W."/>
        </authorList>
    </citation>
    <scope>NUCLEOTIDE SEQUENCE [LARGE SCALE GENOMIC DNA]</scope>
    <source>
        <strain evidence="2 3">SLV-132</strain>
    </source>
</reference>
<keyword evidence="1" id="KW-0472">Membrane</keyword>
<evidence type="ECO:0000256" key="1">
    <source>
        <dbReference type="SAM" id="Phobius"/>
    </source>
</evidence>
<accession>A0A316F0P1</accession>